<sequence length="492" mass="50595">MTSVTTDASPVLGRGRLVAIVFVLVLIEGAGIFEQTMVLGGLPFFAKTFDVDLAAISWIVTVFTLVGAGSAVLAGRLGDIFGRKQVLIVILLASLVGSLLAVFFPTYPMLLVGRALQGLSAGIMPLLIGIAREVLPPKRIPSTVALLTATATLTAGIGVMVGAVLIDAGNWHDIFIVAAVICAVSIILGATVIPKSLHRAADRRVDWLGAVLLAPALAIILFGFTMMRSAGPFSPLVLGSIGVGVVLLIVWIVWELKIPAPLVNLRALAQPRLRGVMMSVFIAGLAPLAGAALYGVILATTPADMPVGLGLTPTMFGIISLGGTVVTFALTPIAGVLAAKFGGASAAATGAALFMVIFLVFLTPAGHSYAPVAIAAIIASSVANAFLVSGFYNMVVERIPAEATSEFVSVQQVVRNMAIAIGTVIISLILSSSTIDGTTAPTVDAWNSMAIYCLVVTAIVFVFLIVALVRGKRATAAVEAAGTSDDAMVTQP</sequence>
<evidence type="ECO:0000256" key="3">
    <source>
        <dbReference type="ARBA" id="ARBA00022692"/>
    </source>
</evidence>
<comment type="subcellular location">
    <subcellularLocation>
        <location evidence="1">Cell membrane</location>
        <topology evidence="1">Multi-pass membrane protein</topology>
    </subcellularLocation>
</comment>
<keyword evidence="9" id="KW-1185">Reference proteome</keyword>
<evidence type="ECO:0000256" key="6">
    <source>
        <dbReference type="SAM" id="Phobius"/>
    </source>
</evidence>
<feature type="transmembrane region" description="Helical" evidence="6">
    <location>
        <begin position="346"/>
        <end position="363"/>
    </location>
</feature>
<dbReference type="RefSeq" id="WP_344073122.1">
    <property type="nucleotide sequence ID" value="NZ_BAAAPL010000002.1"/>
</dbReference>
<dbReference type="InterPro" id="IPR036259">
    <property type="entry name" value="MFS_trans_sf"/>
</dbReference>
<gene>
    <name evidence="8" type="ORF">GCM10009808_24880</name>
</gene>
<dbReference type="InterPro" id="IPR011701">
    <property type="entry name" value="MFS"/>
</dbReference>
<feature type="transmembrane region" description="Helical" evidence="6">
    <location>
        <begin position="449"/>
        <end position="469"/>
    </location>
</feature>
<feature type="transmembrane region" description="Helical" evidence="6">
    <location>
        <begin position="317"/>
        <end position="339"/>
    </location>
</feature>
<evidence type="ECO:0000256" key="4">
    <source>
        <dbReference type="ARBA" id="ARBA00022989"/>
    </source>
</evidence>
<dbReference type="Gene3D" id="1.20.1250.20">
    <property type="entry name" value="MFS general substrate transporter like domains"/>
    <property type="match status" value="1"/>
</dbReference>
<accession>A0ABP4UNJ7</accession>
<keyword evidence="5 6" id="KW-0472">Membrane</keyword>
<protein>
    <submittedName>
        <fullName evidence="8">MFS transporter</fullName>
    </submittedName>
</protein>
<feature type="domain" description="Major facilitator superfamily (MFS) profile" evidence="7">
    <location>
        <begin position="17"/>
        <end position="473"/>
    </location>
</feature>
<feature type="transmembrane region" description="Helical" evidence="6">
    <location>
        <begin position="53"/>
        <end position="74"/>
    </location>
</feature>
<feature type="transmembrane region" description="Helical" evidence="6">
    <location>
        <begin position="205"/>
        <end position="227"/>
    </location>
</feature>
<dbReference type="PROSITE" id="PS50850">
    <property type="entry name" value="MFS"/>
    <property type="match status" value="1"/>
</dbReference>
<keyword evidence="2" id="KW-0813">Transport</keyword>
<feature type="transmembrane region" description="Helical" evidence="6">
    <location>
        <begin position="174"/>
        <end position="193"/>
    </location>
</feature>
<evidence type="ECO:0000256" key="5">
    <source>
        <dbReference type="ARBA" id="ARBA00023136"/>
    </source>
</evidence>
<dbReference type="PANTHER" id="PTHR42718:SF9">
    <property type="entry name" value="MAJOR FACILITATOR SUPERFAMILY MULTIDRUG TRANSPORTER MFSC"/>
    <property type="match status" value="1"/>
</dbReference>
<dbReference type="PANTHER" id="PTHR42718">
    <property type="entry name" value="MAJOR FACILITATOR SUPERFAMILY MULTIDRUG TRANSPORTER MFSC"/>
    <property type="match status" value="1"/>
</dbReference>
<dbReference type="InterPro" id="IPR020846">
    <property type="entry name" value="MFS_dom"/>
</dbReference>
<evidence type="ECO:0000259" key="7">
    <source>
        <dbReference type="PROSITE" id="PS50850"/>
    </source>
</evidence>
<feature type="transmembrane region" description="Helical" evidence="6">
    <location>
        <begin position="111"/>
        <end position="131"/>
    </location>
</feature>
<feature type="transmembrane region" description="Helical" evidence="6">
    <location>
        <begin position="369"/>
        <end position="392"/>
    </location>
</feature>
<feature type="transmembrane region" description="Helical" evidence="6">
    <location>
        <begin position="12"/>
        <end position="33"/>
    </location>
</feature>
<evidence type="ECO:0000256" key="1">
    <source>
        <dbReference type="ARBA" id="ARBA00004651"/>
    </source>
</evidence>
<organism evidence="8 9">
    <name type="scientific">Microbacterium sediminicola</name>
    <dbReference type="NCBI Taxonomy" id="415210"/>
    <lineage>
        <taxon>Bacteria</taxon>
        <taxon>Bacillati</taxon>
        <taxon>Actinomycetota</taxon>
        <taxon>Actinomycetes</taxon>
        <taxon>Micrococcales</taxon>
        <taxon>Microbacteriaceae</taxon>
        <taxon>Microbacterium</taxon>
    </lineage>
</organism>
<dbReference type="EMBL" id="BAAAPL010000002">
    <property type="protein sequence ID" value="GAA1705926.1"/>
    <property type="molecule type" value="Genomic_DNA"/>
</dbReference>
<feature type="transmembrane region" description="Helical" evidence="6">
    <location>
        <begin position="233"/>
        <end position="254"/>
    </location>
</feature>
<dbReference type="Pfam" id="PF07690">
    <property type="entry name" value="MFS_1"/>
    <property type="match status" value="2"/>
</dbReference>
<proteinExistence type="predicted"/>
<reference evidence="9" key="1">
    <citation type="journal article" date="2019" name="Int. J. Syst. Evol. Microbiol.">
        <title>The Global Catalogue of Microorganisms (GCM) 10K type strain sequencing project: providing services to taxonomists for standard genome sequencing and annotation.</title>
        <authorList>
            <consortium name="The Broad Institute Genomics Platform"/>
            <consortium name="The Broad Institute Genome Sequencing Center for Infectious Disease"/>
            <person name="Wu L."/>
            <person name="Ma J."/>
        </authorList>
    </citation>
    <scope>NUCLEOTIDE SEQUENCE [LARGE SCALE GENOMIC DNA]</scope>
    <source>
        <strain evidence="9">JCM 15577</strain>
    </source>
</reference>
<evidence type="ECO:0000313" key="8">
    <source>
        <dbReference type="EMBL" id="GAA1705926.1"/>
    </source>
</evidence>
<keyword evidence="3 6" id="KW-0812">Transmembrane</keyword>
<evidence type="ECO:0000313" key="9">
    <source>
        <dbReference type="Proteomes" id="UP001501690"/>
    </source>
</evidence>
<feature type="transmembrane region" description="Helical" evidence="6">
    <location>
        <begin position="86"/>
        <end position="105"/>
    </location>
</feature>
<feature type="transmembrane region" description="Helical" evidence="6">
    <location>
        <begin position="413"/>
        <end position="429"/>
    </location>
</feature>
<dbReference type="SUPFAM" id="SSF103473">
    <property type="entry name" value="MFS general substrate transporter"/>
    <property type="match status" value="1"/>
</dbReference>
<name>A0ABP4UNJ7_9MICO</name>
<keyword evidence="4 6" id="KW-1133">Transmembrane helix</keyword>
<comment type="caution">
    <text evidence="8">The sequence shown here is derived from an EMBL/GenBank/DDBJ whole genome shotgun (WGS) entry which is preliminary data.</text>
</comment>
<dbReference type="Proteomes" id="UP001501690">
    <property type="component" value="Unassembled WGS sequence"/>
</dbReference>
<evidence type="ECO:0000256" key="2">
    <source>
        <dbReference type="ARBA" id="ARBA00022448"/>
    </source>
</evidence>
<feature type="transmembrane region" description="Helical" evidence="6">
    <location>
        <begin position="275"/>
        <end position="297"/>
    </location>
</feature>
<dbReference type="Gene3D" id="1.20.1720.10">
    <property type="entry name" value="Multidrug resistance protein D"/>
    <property type="match status" value="1"/>
</dbReference>
<feature type="transmembrane region" description="Helical" evidence="6">
    <location>
        <begin position="143"/>
        <end position="168"/>
    </location>
</feature>